<evidence type="ECO:0000313" key="4">
    <source>
        <dbReference type="Proteomes" id="UP000603904"/>
    </source>
</evidence>
<dbReference type="PROSITE" id="PS50995">
    <property type="entry name" value="HTH_MARR_2"/>
    <property type="match status" value="1"/>
</dbReference>
<evidence type="ECO:0000313" key="3">
    <source>
        <dbReference type="EMBL" id="GIH39093.1"/>
    </source>
</evidence>
<proteinExistence type="predicted"/>
<organism evidence="3 4">
    <name type="scientific">Microbispora corallina</name>
    <dbReference type="NCBI Taxonomy" id="83302"/>
    <lineage>
        <taxon>Bacteria</taxon>
        <taxon>Bacillati</taxon>
        <taxon>Actinomycetota</taxon>
        <taxon>Actinomycetes</taxon>
        <taxon>Streptosporangiales</taxon>
        <taxon>Streptosporangiaceae</taxon>
        <taxon>Microbispora</taxon>
    </lineage>
</organism>
<evidence type="ECO:0000256" key="1">
    <source>
        <dbReference type="SAM" id="MobiDB-lite"/>
    </source>
</evidence>
<feature type="region of interest" description="Disordered" evidence="1">
    <location>
        <begin position="1"/>
        <end position="53"/>
    </location>
</feature>
<dbReference type="InterPro" id="IPR036390">
    <property type="entry name" value="WH_DNA-bd_sf"/>
</dbReference>
<dbReference type="SUPFAM" id="SSF46785">
    <property type="entry name" value="Winged helix' DNA-binding domain"/>
    <property type="match status" value="1"/>
</dbReference>
<evidence type="ECO:0000259" key="2">
    <source>
        <dbReference type="PROSITE" id="PS50995"/>
    </source>
</evidence>
<protein>
    <recommendedName>
        <fullName evidence="2">HTH marR-type domain-containing protein</fullName>
    </recommendedName>
</protein>
<dbReference type="InterPro" id="IPR036388">
    <property type="entry name" value="WH-like_DNA-bd_sf"/>
</dbReference>
<reference evidence="3 4" key="1">
    <citation type="submission" date="2021-01" db="EMBL/GenBank/DDBJ databases">
        <title>Whole genome shotgun sequence of Microbispora corallina NBRC 16416.</title>
        <authorList>
            <person name="Komaki H."/>
            <person name="Tamura T."/>
        </authorList>
    </citation>
    <scope>NUCLEOTIDE SEQUENCE [LARGE SCALE GENOMIC DNA]</scope>
    <source>
        <strain evidence="3 4">NBRC 16416</strain>
    </source>
</reference>
<dbReference type="InterPro" id="IPR039422">
    <property type="entry name" value="MarR/SlyA-like"/>
</dbReference>
<dbReference type="Gene3D" id="1.10.10.10">
    <property type="entry name" value="Winged helix-like DNA-binding domain superfamily/Winged helix DNA-binding domain"/>
    <property type="match status" value="1"/>
</dbReference>
<dbReference type="SMART" id="SM00347">
    <property type="entry name" value="HTH_MARR"/>
    <property type="match status" value="1"/>
</dbReference>
<dbReference type="InterPro" id="IPR000835">
    <property type="entry name" value="HTH_MarR-typ"/>
</dbReference>
<accession>A0ABQ4FWH8</accession>
<dbReference type="PRINTS" id="PR00598">
    <property type="entry name" value="HTHMARR"/>
</dbReference>
<feature type="domain" description="HTH marR-type" evidence="2">
    <location>
        <begin position="71"/>
        <end position="201"/>
    </location>
</feature>
<dbReference type="RefSeq" id="WP_239103489.1">
    <property type="nucleotide sequence ID" value="NZ_BAAAGP010000016.1"/>
</dbReference>
<dbReference type="PANTHER" id="PTHR33164:SF43">
    <property type="entry name" value="HTH-TYPE TRANSCRIPTIONAL REPRESSOR YETL"/>
    <property type="match status" value="1"/>
</dbReference>
<dbReference type="EMBL" id="BOOC01000006">
    <property type="protein sequence ID" value="GIH39093.1"/>
    <property type="molecule type" value="Genomic_DNA"/>
</dbReference>
<keyword evidence="4" id="KW-1185">Reference proteome</keyword>
<sequence length="202" mass="21803">MTRGPDPLARDDAGRSRGETSPNGEAPPNGETSPDAEAFTDGETSPDRETSLDREAFTDAEAFPDGEAERAARVWRSMRTLVLEAHDRRKDVSTSLGISFIRVKALTKLAPEPLTLRRLADQLGTDAPYTTLVVADLERRGLVERVPHPGDRRAKLVRLTEAGAASAERAERMLNEPPAPLLALGPADLAALDRIITALGGY</sequence>
<feature type="compositionally biased region" description="Basic and acidic residues" evidence="1">
    <location>
        <begin position="8"/>
        <end position="18"/>
    </location>
</feature>
<name>A0ABQ4FWH8_9ACTN</name>
<comment type="caution">
    <text evidence="3">The sequence shown here is derived from an EMBL/GenBank/DDBJ whole genome shotgun (WGS) entry which is preliminary data.</text>
</comment>
<dbReference type="PANTHER" id="PTHR33164">
    <property type="entry name" value="TRANSCRIPTIONAL REGULATOR, MARR FAMILY"/>
    <property type="match status" value="1"/>
</dbReference>
<dbReference type="Pfam" id="PF01047">
    <property type="entry name" value="MarR"/>
    <property type="match status" value="1"/>
</dbReference>
<gene>
    <name evidence="3" type="ORF">Mco01_20930</name>
</gene>
<dbReference type="Proteomes" id="UP000603904">
    <property type="component" value="Unassembled WGS sequence"/>
</dbReference>